<organism evidence="1 2">
    <name type="scientific">Muribacter muris</name>
    <dbReference type="NCBI Taxonomy" id="67855"/>
    <lineage>
        <taxon>Bacteria</taxon>
        <taxon>Pseudomonadati</taxon>
        <taxon>Pseudomonadota</taxon>
        <taxon>Gammaproteobacteria</taxon>
        <taxon>Pasteurellales</taxon>
        <taxon>Pasteurellaceae</taxon>
        <taxon>Muribacter</taxon>
    </lineage>
</organism>
<evidence type="ECO:0000313" key="2">
    <source>
        <dbReference type="Proteomes" id="UP000036270"/>
    </source>
</evidence>
<dbReference type="RefSeq" id="WP_047977123.1">
    <property type="nucleotide sequence ID" value="NZ_JWIZ01000042.1"/>
</dbReference>
<protein>
    <submittedName>
        <fullName evidence="1">Uncharacterized protein</fullName>
    </submittedName>
</protein>
<dbReference type="PATRIC" id="fig|67855.3.peg.1468"/>
<name>A0A0J5P4L6_9PAST</name>
<gene>
    <name evidence="1" type="ORF">RO21_07180</name>
</gene>
<keyword evidence="2" id="KW-1185">Reference proteome</keyword>
<dbReference type="Proteomes" id="UP000036270">
    <property type="component" value="Unassembled WGS sequence"/>
</dbReference>
<sequence length="73" mass="8167">MRKSLQPVQNNRLHPFAFFGYPAHAMAKSIAEPRNSTDKSLANSTPTACFLFVAHAHPKNAEKVLNFTSVILW</sequence>
<accession>A0A0J5P4L6</accession>
<dbReference type="EMBL" id="JWIZ01000042">
    <property type="protein sequence ID" value="KMK51241.1"/>
    <property type="molecule type" value="Genomic_DNA"/>
</dbReference>
<dbReference type="AlphaFoldDB" id="A0A0J5P4L6"/>
<reference evidence="1 2" key="1">
    <citation type="submission" date="2014-12" db="EMBL/GenBank/DDBJ databases">
        <title>Reclassification of Actinobacillus muris as Muribacter muris.</title>
        <authorList>
            <person name="Christensen H."/>
            <person name="Nicklas W."/>
            <person name="Bisgaard M."/>
        </authorList>
    </citation>
    <scope>NUCLEOTIDE SEQUENCE [LARGE SCALE GENOMIC DNA]</scope>
    <source>
        <strain evidence="1 2">Ackerman80-443D</strain>
    </source>
</reference>
<comment type="caution">
    <text evidence="1">The sequence shown here is derived from an EMBL/GenBank/DDBJ whole genome shotgun (WGS) entry which is preliminary data.</text>
</comment>
<evidence type="ECO:0000313" key="1">
    <source>
        <dbReference type="EMBL" id="KMK51241.1"/>
    </source>
</evidence>
<proteinExistence type="predicted"/>